<organism evidence="9 10">
    <name type="scientific">Streptomyces montanisoli</name>
    <dbReference type="NCBI Taxonomy" id="2798581"/>
    <lineage>
        <taxon>Bacteria</taxon>
        <taxon>Bacillati</taxon>
        <taxon>Actinomycetota</taxon>
        <taxon>Actinomycetes</taxon>
        <taxon>Kitasatosporales</taxon>
        <taxon>Streptomycetaceae</taxon>
        <taxon>Streptomyces</taxon>
    </lineage>
</organism>
<evidence type="ECO:0000256" key="7">
    <source>
        <dbReference type="ARBA" id="ARBA00023326"/>
    </source>
</evidence>
<dbReference type="InterPro" id="IPR009939">
    <property type="entry name" value="Chitosanase_fungal"/>
</dbReference>
<dbReference type="Pfam" id="PF07335">
    <property type="entry name" value="Glyco_hydro_75"/>
    <property type="match status" value="1"/>
</dbReference>
<evidence type="ECO:0000313" key="10">
    <source>
        <dbReference type="Proteomes" id="UP000670475"/>
    </source>
</evidence>
<dbReference type="RefSeq" id="WP_209346144.1">
    <property type="nucleotide sequence ID" value="NZ_JAGIQL010000330.1"/>
</dbReference>
<protein>
    <submittedName>
        <fullName evidence="9">Glycoside hydrolase family 75 protein</fullName>
    </submittedName>
</protein>
<dbReference type="GO" id="GO:0016977">
    <property type="term" value="F:chitosanase activity"/>
    <property type="evidence" value="ECO:0007669"/>
    <property type="project" value="InterPro"/>
</dbReference>
<dbReference type="PANTHER" id="PTHR42061:SF6">
    <property type="entry name" value="ENDO-CHITOSANASE"/>
    <property type="match status" value="1"/>
</dbReference>
<evidence type="ECO:0000256" key="8">
    <source>
        <dbReference type="SAM" id="MobiDB-lite"/>
    </source>
</evidence>
<evidence type="ECO:0000256" key="1">
    <source>
        <dbReference type="ARBA" id="ARBA00004613"/>
    </source>
</evidence>
<accession>A0A940RYE4</accession>
<reference evidence="9" key="1">
    <citation type="submission" date="2021-03" db="EMBL/GenBank/DDBJ databases">
        <title>Whole genome sequence of Streptomyces bomunensis MMS17-BM035.</title>
        <authorList>
            <person name="Lee J.H."/>
        </authorList>
    </citation>
    <scope>NUCLEOTIDE SEQUENCE</scope>
    <source>
        <strain evidence="9">MMS17-BM035</strain>
    </source>
</reference>
<name>A0A940RYE4_9ACTN</name>
<dbReference type="GO" id="GO:0005576">
    <property type="term" value="C:extracellular region"/>
    <property type="evidence" value="ECO:0007669"/>
    <property type="project" value="UniProtKB-SubCell"/>
</dbReference>
<feature type="non-terminal residue" evidence="9">
    <location>
        <position position="1"/>
    </location>
</feature>
<dbReference type="Proteomes" id="UP000670475">
    <property type="component" value="Unassembled WGS sequence"/>
</dbReference>
<dbReference type="PANTHER" id="PTHR42061">
    <property type="entry name" value="ENDO-CHITOSANASE"/>
    <property type="match status" value="1"/>
</dbReference>
<gene>
    <name evidence="9" type="ORF">JFN87_32895</name>
</gene>
<feature type="compositionally biased region" description="Low complexity" evidence="8">
    <location>
        <begin position="13"/>
        <end position="22"/>
    </location>
</feature>
<feature type="region of interest" description="Disordered" evidence="8">
    <location>
        <begin position="1"/>
        <end position="23"/>
    </location>
</feature>
<sequence>AAPAPGTPGSGGTAAASPGEGTVSAARLLARTAQCDQVSDGRYRNDDSDDEPTVAVCATAGAVYWKSDMDIDCDGKVTRHCNEDTDGSFQDMTAFTRSDGAPLDAAKLPYLVVPDPSDTWDYRSSGIRGGGLAAVVYHGRVEYAVVGDTGPAGLIGEASYATAQALGIPADPAGGGASKDVTYIFFKNTKARPVESHAAAVRAGDRLARRFVASTK</sequence>
<dbReference type="EMBL" id="JAGIQL010000330">
    <property type="protein sequence ID" value="MBP0462202.1"/>
    <property type="molecule type" value="Genomic_DNA"/>
</dbReference>
<comment type="caution">
    <text evidence="9">The sequence shown here is derived from an EMBL/GenBank/DDBJ whole genome shotgun (WGS) entry which is preliminary data.</text>
</comment>
<keyword evidence="4 9" id="KW-0378">Hydrolase</keyword>
<keyword evidence="10" id="KW-1185">Reference proteome</keyword>
<dbReference type="GO" id="GO:0000272">
    <property type="term" value="P:polysaccharide catabolic process"/>
    <property type="evidence" value="ECO:0007669"/>
    <property type="project" value="UniProtKB-KW"/>
</dbReference>
<evidence type="ECO:0000256" key="5">
    <source>
        <dbReference type="ARBA" id="ARBA00023277"/>
    </source>
</evidence>
<keyword evidence="7" id="KW-0624">Polysaccharide degradation</keyword>
<keyword evidence="2" id="KW-0964">Secreted</keyword>
<proteinExistence type="predicted"/>
<evidence type="ECO:0000256" key="6">
    <source>
        <dbReference type="ARBA" id="ARBA00023295"/>
    </source>
</evidence>
<keyword evidence="5" id="KW-0119">Carbohydrate metabolism</keyword>
<keyword evidence="3" id="KW-0732">Signal</keyword>
<evidence type="ECO:0000256" key="3">
    <source>
        <dbReference type="ARBA" id="ARBA00022729"/>
    </source>
</evidence>
<evidence type="ECO:0000256" key="4">
    <source>
        <dbReference type="ARBA" id="ARBA00022801"/>
    </source>
</evidence>
<evidence type="ECO:0000313" key="9">
    <source>
        <dbReference type="EMBL" id="MBP0462202.1"/>
    </source>
</evidence>
<dbReference type="AlphaFoldDB" id="A0A940RYE4"/>
<keyword evidence="6" id="KW-0326">Glycosidase</keyword>
<evidence type="ECO:0000256" key="2">
    <source>
        <dbReference type="ARBA" id="ARBA00022525"/>
    </source>
</evidence>
<comment type="subcellular location">
    <subcellularLocation>
        <location evidence="1">Secreted</location>
    </subcellularLocation>
</comment>